<evidence type="ECO:0000256" key="2">
    <source>
        <dbReference type="SAM" id="Phobius"/>
    </source>
</evidence>
<evidence type="ECO:0000313" key="4">
    <source>
        <dbReference type="Proteomes" id="UP000318138"/>
    </source>
</evidence>
<keyword evidence="1" id="KW-0175">Coiled coil</keyword>
<dbReference type="EMBL" id="CP041372">
    <property type="protein sequence ID" value="QKS69807.1"/>
    <property type="molecule type" value="Genomic_DNA"/>
</dbReference>
<reference evidence="4" key="1">
    <citation type="submission" date="2019-07" db="EMBL/GenBank/DDBJ databases">
        <title>Bacillus alkalisoli sp. nov. isolated from saline soil.</title>
        <authorList>
            <person name="Sun J.-Q."/>
            <person name="Xu L."/>
        </authorList>
    </citation>
    <scope>NUCLEOTIDE SEQUENCE [LARGE SCALE GENOMIC DNA]</scope>
    <source>
        <strain evidence="4">M4U3P1</strain>
    </source>
</reference>
<protein>
    <recommendedName>
        <fullName evidence="5">GGDEF domain-containing protein</fullName>
    </recommendedName>
</protein>
<evidence type="ECO:0000256" key="1">
    <source>
        <dbReference type="SAM" id="Coils"/>
    </source>
</evidence>
<dbReference type="AlphaFoldDB" id="A0A859FA74"/>
<keyword evidence="2" id="KW-0812">Transmembrane</keyword>
<accession>A0A859FA74</accession>
<gene>
    <name evidence="3" type="ORF">FLK61_23745</name>
</gene>
<evidence type="ECO:0000313" key="3">
    <source>
        <dbReference type="EMBL" id="QKS69807.1"/>
    </source>
</evidence>
<organism evidence="3 4">
    <name type="scientific">Paenalkalicoccus suaedae</name>
    <dbReference type="NCBI Taxonomy" id="2592382"/>
    <lineage>
        <taxon>Bacteria</taxon>
        <taxon>Bacillati</taxon>
        <taxon>Bacillota</taxon>
        <taxon>Bacilli</taxon>
        <taxon>Bacillales</taxon>
        <taxon>Bacillaceae</taxon>
        <taxon>Paenalkalicoccus</taxon>
    </lineage>
</organism>
<feature type="coiled-coil region" evidence="1">
    <location>
        <begin position="97"/>
        <end position="124"/>
    </location>
</feature>
<dbReference type="RefSeq" id="WP_176007851.1">
    <property type="nucleotide sequence ID" value="NZ_CP041372.2"/>
</dbReference>
<feature type="transmembrane region" description="Helical" evidence="2">
    <location>
        <begin position="29"/>
        <end position="46"/>
    </location>
</feature>
<name>A0A859FA74_9BACI</name>
<feature type="transmembrane region" description="Helical" evidence="2">
    <location>
        <begin position="84"/>
        <end position="101"/>
    </location>
</feature>
<sequence>MVNKLRPTLLIFLLVGFLVGHLVLNSEFLYVQIAIIILASLLMVFLSTAMNFVVVLSASLLYGFYLTGIAFFQNAFDAVQYQYIGAHLLLVGALLSIWLLLNEVKVLQQDRDKLTKEVNRLRKQDDSNLSLTYDEFMYVGKSIEVSMRRRREIGILMYVQINDTVNSKVESAFHHHLLTICLNAIRENYDILMSPTSREVIILLQHTTQEGATVVKNRIESKMSEAFSYRGAPISVEMREVGDLEQAMDSIHHLRRNEVS</sequence>
<keyword evidence="2" id="KW-1133">Transmembrane helix</keyword>
<evidence type="ECO:0008006" key="5">
    <source>
        <dbReference type="Google" id="ProtNLM"/>
    </source>
</evidence>
<feature type="transmembrane region" description="Helical" evidence="2">
    <location>
        <begin position="53"/>
        <end position="72"/>
    </location>
</feature>
<feature type="transmembrane region" description="Helical" evidence="2">
    <location>
        <begin position="7"/>
        <end position="23"/>
    </location>
</feature>
<dbReference type="KEGG" id="psua:FLK61_23745"/>
<dbReference type="Proteomes" id="UP000318138">
    <property type="component" value="Chromosome"/>
</dbReference>
<keyword evidence="2" id="KW-0472">Membrane</keyword>
<keyword evidence="4" id="KW-1185">Reference proteome</keyword>
<proteinExistence type="predicted"/>